<comment type="subcellular location">
    <subcellularLocation>
        <location evidence="2 13">Secreted</location>
        <location evidence="2 13">Extracellular space</location>
        <location evidence="2 13">Apoplast</location>
    </subcellularLocation>
</comment>
<dbReference type="GO" id="GO:0030145">
    <property type="term" value="F:manganese ion binding"/>
    <property type="evidence" value="ECO:0007669"/>
    <property type="project" value="UniProtKB-UniRule"/>
</dbReference>
<accession>A0AAV2G279</accession>
<comment type="function">
    <text evidence="1">May play a role in plant defense. Probably has no oxalate oxidase activity even if the active site is conserved.</text>
</comment>
<dbReference type="InterPro" id="IPR014710">
    <property type="entry name" value="RmlC-like_jellyroll"/>
</dbReference>
<evidence type="ECO:0000256" key="4">
    <source>
        <dbReference type="ARBA" id="ARBA00011268"/>
    </source>
</evidence>
<keyword evidence="8 13" id="KW-0732">Signal</keyword>
<dbReference type="SUPFAM" id="SSF51182">
    <property type="entry name" value="RmlC-like cupins"/>
    <property type="match status" value="1"/>
</dbReference>
<feature type="binding site" evidence="12">
    <location>
        <position position="103"/>
    </location>
    <ligand>
        <name>Mn(2+)</name>
        <dbReference type="ChEBI" id="CHEBI:29035"/>
    </ligand>
</feature>
<feature type="binding site" evidence="11">
    <location>
        <position position="105"/>
    </location>
    <ligand>
        <name>oxalate</name>
        <dbReference type="ChEBI" id="CHEBI:30623"/>
    </ligand>
</feature>
<proteinExistence type="inferred from homology"/>
<dbReference type="GO" id="GO:0048046">
    <property type="term" value="C:apoplast"/>
    <property type="evidence" value="ECO:0007669"/>
    <property type="project" value="UniProtKB-SubCell"/>
</dbReference>
<feature type="binding site" evidence="12">
    <location>
        <position position="149"/>
    </location>
    <ligand>
        <name>Mn(2+)</name>
        <dbReference type="ChEBI" id="CHEBI:29035"/>
    </ligand>
</feature>
<keyword evidence="16" id="KW-1185">Reference proteome</keyword>
<keyword evidence="5 13" id="KW-0052">Apoplast</keyword>
<feature type="binding site" evidence="11">
    <location>
        <position position="110"/>
    </location>
    <ligand>
        <name>oxalate</name>
        <dbReference type="ChEBI" id="CHEBI:30623"/>
    </ligand>
</feature>
<feature type="binding site" evidence="11">
    <location>
        <position position="100"/>
    </location>
    <ligand>
        <name>oxalate</name>
        <dbReference type="ChEBI" id="CHEBI:30623"/>
    </ligand>
</feature>
<evidence type="ECO:0000256" key="8">
    <source>
        <dbReference type="ARBA" id="ARBA00022729"/>
    </source>
</evidence>
<dbReference type="Proteomes" id="UP001497516">
    <property type="component" value="Chromosome 7"/>
</dbReference>
<dbReference type="PRINTS" id="PR00325">
    <property type="entry name" value="GERMIN"/>
</dbReference>
<gene>
    <name evidence="15" type="ORF">LTRI10_LOCUS43796</name>
</gene>
<dbReference type="Pfam" id="PF00190">
    <property type="entry name" value="Cupin_1"/>
    <property type="match status" value="1"/>
</dbReference>
<dbReference type="SMART" id="SM00835">
    <property type="entry name" value="Cupin_1"/>
    <property type="match status" value="1"/>
</dbReference>
<evidence type="ECO:0000256" key="13">
    <source>
        <dbReference type="RuleBase" id="RU366015"/>
    </source>
</evidence>
<evidence type="ECO:0000313" key="15">
    <source>
        <dbReference type="EMBL" id="CAL1403898.1"/>
    </source>
</evidence>
<keyword evidence="10 11" id="KW-0464">Manganese</keyword>
<feature type="domain" description="Cupin type-1" evidence="14">
    <location>
        <begin position="53"/>
        <end position="201"/>
    </location>
</feature>
<evidence type="ECO:0000256" key="7">
    <source>
        <dbReference type="ARBA" id="ARBA00022723"/>
    </source>
</evidence>
<dbReference type="CDD" id="cd02241">
    <property type="entry name" value="cupin_OxOx"/>
    <property type="match status" value="1"/>
</dbReference>
<evidence type="ECO:0000313" key="16">
    <source>
        <dbReference type="Proteomes" id="UP001497516"/>
    </source>
</evidence>
<evidence type="ECO:0000256" key="5">
    <source>
        <dbReference type="ARBA" id="ARBA00022523"/>
    </source>
</evidence>
<evidence type="ECO:0000256" key="6">
    <source>
        <dbReference type="ARBA" id="ARBA00022525"/>
    </source>
</evidence>
<organism evidence="15 16">
    <name type="scientific">Linum trigynum</name>
    <dbReference type="NCBI Taxonomy" id="586398"/>
    <lineage>
        <taxon>Eukaryota</taxon>
        <taxon>Viridiplantae</taxon>
        <taxon>Streptophyta</taxon>
        <taxon>Embryophyta</taxon>
        <taxon>Tracheophyta</taxon>
        <taxon>Spermatophyta</taxon>
        <taxon>Magnoliopsida</taxon>
        <taxon>eudicotyledons</taxon>
        <taxon>Gunneridae</taxon>
        <taxon>Pentapetalae</taxon>
        <taxon>rosids</taxon>
        <taxon>fabids</taxon>
        <taxon>Malpighiales</taxon>
        <taxon>Linaceae</taxon>
        <taxon>Linum</taxon>
    </lineage>
</organism>
<evidence type="ECO:0000256" key="1">
    <source>
        <dbReference type="ARBA" id="ARBA00003629"/>
    </source>
</evidence>
<name>A0AAV2G279_9ROSI</name>
<evidence type="ECO:0000256" key="12">
    <source>
        <dbReference type="PIRSR" id="PIRSR601929-2"/>
    </source>
</evidence>
<evidence type="ECO:0000256" key="2">
    <source>
        <dbReference type="ARBA" id="ARBA00004271"/>
    </source>
</evidence>
<evidence type="ECO:0000259" key="14">
    <source>
        <dbReference type="SMART" id="SM00835"/>
    </source>
</evidence>
<keyword evidence="6 13" id="KW-0964">Secreted</keyword>
<dbReference type="FunFam" id="2.60.120.10:FF:000098">
    <property type="entry name" value="Germin-like protein 9-3"/>
    <property type="match status" value="1"/>
</dbReference>
<keyword evidence="9" id="KW-0325">Glycoprotein</keyword>
<evidence type="ECO:0000256" key="9">
    <source>
        <dbReference type="ARBA" id="ARBA00023180"/>
    </source>
</evidence>
<dbReference type="Gene3D" id="2.60.120.10">
    <property type="entry name" value="Jelly Rolls"/>
    <property type="match status" value="1"/>
</dbReference>
<sequence length="213" mass="22676">MMFLLTKLLPLLLLSSLATLHLSTAGDPDILTDFVLPTPPPENSNTTLTGDYFTFTGIRPLFHQRPTSFKIAKASLAEFPSLEGQSVSYAVLQFPAGAANPPHIHPRASELLLVARGVLEVGLVDSGNRLYTQTLQSGDMFVFPKGLVHYQSNVGRNTAVAFSAFGSASAGTVSLPPALFASGIDDDVLAKGFKTDEDTVRGLKAGLAPPMKY</sequence>
<dbReference type="InterPro" id="IPR006045">
    <property type="entry name" value="Cupin_1"/>
</dbReference>
<feature type="binding site" evidence="12">
    <location>
        <position position="105"/>
    </location>
    <ligand>
        <name>Mn(2+)</name>
        <dbReference type="ChEBI" id="CHEBI:29035"/>
    </ligand>
</feature>
<reference evidence="15 16" key="1">
    <citation type="submission" date="2024-04" db="EMBL/GenBank/DDBJ databases">
        <authorList>
            <person name="Fracassetti M."/>
        </authorList>
    </citation>
    <scope>NUCLEOTIDE SEQUENCE [LARGE SCALE GENOMIC DNA]</scope>
</reference>
<keyword evidence="7 11" id="KW-0479">Metal-binding</keyword>
<feature type="chain" id="PRO_5043106350" description="Germin-like protein" evidence="13">
    <location>
        <begin position="26"/>
        <end position="213"/>
    </location>
</feature>
<dbReference type="PANTHER" id="PTHR31238">
    <property type="entry name" value="GERMIN-LIKE PROTEIN SUBFAMILY 3 MEMBER 3"/>
    <property type="match status" value="1"/>
</dbReference>
<feature type="signal peptide" evidence="13">
    <location>
        <begin position="1"/>
        <end position="25"/>
    </location>
</feature>
<feature type="binding site" evidence="12">
    <location>
        <position position="110"/>
    </location>
    <ligand>
        <name>Mn(2+)</name>
        <dbReference type="ChEBI" id="CHEBI:29035"/>
    </ligand>
</feature>
<protein>
    <recommendedName>
        <fullName evidence="13">Germin-like protein</fullName>
    </recommendedName>
</protein>
<dbReference type="AlphaFoldDB" id="A0AAV2G279"/>
<evidence type="ECO:0000256" key="10">
    <source>
        <dbReference type="ARBA" id="ARBA00023211"/>
    </source>
</evidence>
<dbReference type="InterPro" id="IPR001929">
    <property type="entry name" value="Germin"/>
</dbReference>
<comment type="subunit">
    <text evidence="4">Oligomer (believed to be a pentamer but probably hexamer).</text>
</comment>
<evidence type="ECO:0000256" key="3">
    <source>
        <dbReference type="ARBA" id="ARBA00007456"/>
    </source>
</evidence>
<dbReference type="EMBL" id="OZ034820">
    <property type="protein sequence ID" value="CAL1403898.1"/>
    <property type="molecule type" value="Genomic_DNA"/>
</dbReference>
<evidence type="ECO:0000256" key="11">
    <source>
        <dbReference type="PIRSR" id="PIRSR601929-1"/>
    </source>
</evidence>
<dbReference type="InterPro" id="IPR011051">
    <property type="entry name" value="RmlC_Cupin_sf"/>
</dbReference>
<comment type="similarity">
    <text evidence="3 13">Belongs to the germin family.</text>
</comment>